<keyword evidence="4 5" id="KW-0472">Membrane</keyword>
<dbReference type="InterPro" id="IPR035906">
    <property type="entry name" value="MetI-like_sf"/>
</dbReference>
<feature type="compositionally biased region" description="Low complexity" evidence="6">
    <location>
        <begin position="17"/>
        <end position="27"/>
    </location>
</feature>
<feature type="transmembrane region" description="Helical" evidence="5">
    <location>
        <begin position="40"/>
        <end position="61"/>
    </location>
</feature>
<feature type="transmembrane region" description="Helical" evidence="5">
    <location>
        <begin position="161"/>
        <end position="186"/>
    </location>
</feature>
<name>A0ABN1NEA7_9ACTN</name>
<feature type="domain" description="ABC transmembrane type-1" evidence="7">
    <location>
        <begin position="99"/>
        <end position="290"/>
    </location>
</feature>
<feature type="transmembrane region" description="Helical" evidence="5">
    <location>
        <begin position="223"/>
        <end position="247"/>
    </location>
</feature>
<dbReference type="RefSeq" id="WP_344046632.1">
    <property type="nucleotide sequence ID" value="NZ_BAAAHG010000003.1"/>
</dbReference>
<keyword evidence="9" id="KW-1185">Reference proteome</keyword>
<comment type="subcellular location">
    <subcellularLocation>
        <location evidence="5">Cell membrane</location>
        <topology evidence="5">Multi-pass membrane protein</topology>
    </subcellularLocation>
    <subcellularLocation>
        <location evidence="1">Membrane</location>
        <topology evidence="1">Multi-pass membrane protein</topology>
    </subcellularLocation>
</comment>
<keyword evidence="2 5" id="KW-0812">Transmembrane</keyword>
<reference evidence="8 9" key="1">
    <citation type="journal article" date="2019" name="Int. J. Syst. Evol. Microbiol.">
        <title>The Global Catalogue of Microorganisms (GCM) 10K type strain sequencing project: providing services to taxonomists for standard genome sequencing and annotation.</title>
        <authorList>
            <consortium name="The Broad Institute Genomics Platform"/>
            <consortium name="The Broad Institute Genome Sequencing Center for Infectious Disease"/>
            <person name="Wu L."/>
            <person name="Ma J."/>
        </authorList>
    </citation>
    <scope>NUCLEOTIDE SEQUENCE [LARGE SCALE GENOMIC DNA]</scope>
    <source>
        <strain evidence="8 9">JCM 10673</strain>
    </source>
</reference>
<feature type="region of interest" description="Disordered" evidence="6">
    <location>
        <begin position="1"/>
        <end position="33"/>
    </location>
</feature>
<feature type="transmembrane region" description="Helical" evidence="5">
    <location>
        <begin position="134"/>
        <end position="155"/>
    </location>
</feature>
<dbReference type="Gene3D" id="1.10.3720.10">
    <property type="entry name" value="MetI-like"/>
    <property type="match status" value="1"/>
</dbReference>
<evidence type="ECO:0000256" key="3">
    <source>
        <dbReference type="ARBA" id="ARBA00022989"/>
    </source>
</evidence>
<dbReference type="PROSITE" id="PS50928">
    <property type="entry name" value="ABC_TM1"/>
    <property type="match status" value="1"/>
</dbReference>
<dbReference type="InterPro" id="IPR000515">
    <property type="entry name" value="MetI-like"/>
</dbReference>
<dbReference type="Proteomes" id="UP001501005">
    <property type="component" value="Unassembled WGS sequence"/>
</dbReference>
<protein>
    <submittedName>
        <fullName evidence="8">Carbohydrate ABC transporter permease</fullName>
    </submittedName>
</protein>
<evidence type="ECO:0000256" key="4">
    <source>
        <dbReference type="ARBA" id="ARBA00023136"/>
    </source>
</evidence>
<evidence type="ECO:0000256" key="5">
    <source>
        <dbReference type="RuleBase" id="RU363032"/>
    </source>
</evidence>
<proteinExistence type="inferred from homology"/>
<sequence>MGAVTQLPTPVAAGPSGTSTPAAPGARTRPRRLPRTRGQWAAVAVLTVCTLTFLLPVYVMVSAGLKSPAQADVSTMWQLPSPISLDGYREAWSRLSGNFANSLLMVVPATVISSLVGALNGFALSKVRFPKANLVFTIMLLGMFIPYQAVLIPLVTFLQQVGLYGTLAGLTLVHVVYGIPIATLIFRNYYAAVPQAIVEAASIDGAGVLQTFRRVMLPLSLPGFVVAGIFQFTNIWNDFVFGIVVVPDPASQPVTVALNNLSGTQSVNWNVVMAGAVVAAVPTALIYLLLGKYFIRGLTAGSVK</sequence>
<evidence type="ECO:0000313" key="9">
    <source>
        <dbReference type="Proteomes" id="UP001501005"/>
    </source>
</evidence>
<comment type="caution">
    <text evidence="8">The sequence shown here is derived from an EMBL/GenBank/DDBJ whole genome shotgun (WGS) entry which is preliminary data.</text>
</comment>
<dbReference type="EMBL" id="BAAAHG010000003">
    <property type="protein sequence ID" value="GAA0904053.1"/>
    <property type="molecule type" value="Genomic_DNA"/>
</dbReference>
<gene>
    <name evidence="8" type="ORF">GCM10009549_07250</name>
</gene>
<evidence type="ECO:0000256" key="2">
    <source>
        <dbReference type="ARBA" id="ARBA00022692"/>
    </source>
</evidence>
<evidence type="ECO:0000256" key="6">
    <source>
        <dbReference type="SAM" id="MobiDB-lite"/>
    </source>
</evidence>
<keyword evidence="5" id="KW-0813">Transport</keyword>
<feature type="transmembrane region" description="Helical" evidence="5">
    <location>
        <begin position="267"/>
        <end position="290"/>
    </location>
</feature>
<dbReference type="Pfam" id="PF00528">
    <property type="entry name" value="BPD_transp_1"/>
    <property type="match status" value="1"/>
</dbReference>
<comment type="similarity">
    <text evidence="5">Belongs to the binding-protein-dependent transport system permease family.</text>
</comment>
<dbReference type="CDD" id="cd06261">
    <property type="entry name" value="TM_PBP2"/>
    <property type="match status" value="1"/>
</dbReference>
<keyword evidence="3 5" id="KW-1133">Transmembrane helix</keyword>
<dbReference type="SUPFAM" id="SSF161098">
    <property type="entry name" value="MetI-like"/>
    <property type="match status" value="1"/>
</dbReference>
<feature type="transmembrane region" description="Helical" evidence="5">
    <location>
        <begin position="99"/>
        <end position="122"/>
    </location>
</feature>
<evidence type="ECO:0000313" key="8">
    <source>
        <dbReference type="EMBL" id="GAA0904053.1"/>
    </source>
</evidence>
<dbReference type="PANTHER" id="PTHR43879">
    <property type="entry name" value="ABC TRANSPORTER PERMEASE PROTEIN"/>
    <property type="match status" value="1"/>
</dbReference>
<dbReference type="PANTHER" id="PTHR43879:SF1">
    <property type="entry name" value="GLUCOSE IMPORT SYSTEM PERMEASE PROTEIN GLCU"/>
    <property type="match status" value="1"/>
</dbReference>
<evidence type="ECO:0000256" key="1">
    <source>
        <dbReference type="ARBA" id="ARBA00004141"/>
    </source>
</evidence>
<organism evidence="8 9">
    <name type="scientific">Streptomyces thermoalcalitolerans</name>
    <dbReference type="NCBI Taxonomy" id="65605"/>
    <lineage>
        <taxon>Bacteria</taxon>
        <taxon>Bacillati</taxon>
        <taxon>Actinomycetota</taxon>
        <taxon>Actinomycetes</taxon>
        <taxon>Kitasatosporales</taxon>
        <taxon>Streptomycetaceae</taxon>
        <taxon>Streptomyces</taxon>
    </lineage>
</organism>
<evidence type="ECO:0000259" key="7">
    <source>
        <dbReference type="PROSITE" id="PS50928"/>
    </source>
</evidence>
<accession>A0ABN1NEA7</accession>